<keyword evidence="1 3" id="KW-0732">Signal</keyword>
<dbReference type="EMBL" id="CP035708">
    <property type="protein sequence ID" value="QEN01811.1"/>
    <property type="molecule type" value="Genomic_DNA"/>
</dbReference>
<feature type="chain" id="PRO_5022993059" evidence="3">
    <location>
        <begin position="30"/>
        <end position="663"/>
    </location>
</feature>
<evidence type="ECO:0000313" key="6">
    <source>
        <dbReference type="EMBL" id="QEN01811.1"/>
    </source>
</evidence>
<evidence type="ECO:0000259" key="5">
    <source>
        <dbReference type="Pfam" id="PF10531"/>
    </source>
</evidence>
<accession>A0A5C1Q2N2</accession>
<feature type="domain" description="Soluble ligand binding" evidence="5">
    <location>
        <begin position="240"/>
        <end position="285"/>
    </location>
</feature>
<dbReference type="InterPro" id="IPR049712">
    <property type="entry name" value="Poly_export"/>
</dbReference>
<name>A0A5C1Q2N2_9BURK</name>
<evidence type="ECO:0000256" key="2">
    <source>
        <dbReference type="SAM" id="MobiDB-lite"/>
    </source>
</evidence>
<dbReference type="Gene3D" id="3.10.560.10">
    <property type="entry name" value="Outer membrane lipoprotein wza domain like"/>
    <property type="match status" value="4"/>
</dbReference>
<dbReference type="InterPro" id="IPR003715">
    <property type="entry name" value="Poly_export_N"/>
</dbReference>
<feature type="domain" description="Soluble ligand binding" evidence="5">
    <location>
        <begin position="414"/>
        <end position="449"/>
    </location>
</feature>
<dbReference type="Pfam" id="PF02563">
    <property type="entry name" value="Poly_export"/>
    <property type="match status" value="1"/>
</dbReference>
<feature type="compositionally biased region" description="Low complexity" evidence="2">
    <location>
        <begin position="50"/>
        <end position="63"/>
    </location>
</feature>
<feature type="domain" description="Soluble ligand binding" evidence="5">
    <location>
        <begin position="324"/>
        <end position="368"/>
    </location>
</feature>
<dbReference type="KEGG" id="snn:EWH46_14190"/>
<proteinExistence type="predicted"/>
<dbReference type="AlphaFoldDB" id="A0A5C1Q2N2"/>
<reference evidence="6 7" key="1">
    <citation type="submission" date="2019-02" db="EMBL/GenBank/DDBJ databases">
        <title>Complete Genome Sequence and Methylome Analysis of Sphaerotilus natans subsp. sulfidivorans D-507.</title>
        <authorList>
            <person name="Fomenkov A."/>
            <person name="Gridneva E."/>
            <person name="Smolyakov D."/>
            <person name="Dubinina G."/>
            <person name="Vincze T."/>
            <person name="Grabovich M."/>
            <person name="Roberts R.J."/>
        </authorList>
    </citation>
    <scope>NUCLEOTIDE SEQUENCE [LARGE SCALE GENOMIC DNA]</scope>
    <source>
        <strain evidence="6 7">D-507</strain>
    </source>
</reference>
<feature type="compositionally biased region" description="Polar residues" evidence="2">
    <location>
        <begin position="64"/>
        <end position="93"/>
    </location>
</feature>
<dbReference type="GO" id="GO:0015159">
    <property type="term" value="F:polysaccharide transmembrane transporter activity"/>
    <property type="evidence" value="ECO:0007669"/>
    <property type="project" value="InterPro"/>
</dbReference>
<feature type="compositionally biased region" description="Basic and acidic residues" evidence="2">
    <location>
        <begin position="94"/>
        <end position="103"/>
    </location>
</feature>
<dbReference type="InterPro" id="IPR019554">
    <property type="entry name" value="Soluble_ligand-bd"/>
</dbReference>
<dbReference type="Pfam" id="PF10531">
    <property type="entry name" value="SLBB"/>
    <property type="match status" value="4"/>
</dbReference>
<feature type="domain" description="Soluble ligand binding" evidence="5">
    <location>
        <begin position="551"/>
        <end position="599"/>
    </location>
</feature>
<dbReference type="OrthoDB" id="9815244at2"/>
<organism evidence="6 7">
    <name type="scientific">Sphaerotilus sulfidivorans</name>
    <dbReference type="NCBI Taxonomy" id="639200"/>
    <lineage>
        <taxon>Bacteria</taxon>
        <taxon>Pseudomonadati</taxon>
        <taxon>Pseudomonadota</taxon>
        <taxon>Betaproteobacteria</taxon>
        <taxon>Burkholderiales</taxon>
        <taxon>Sphaerotilaceae</taxon>
        <taxon>Sphaerotilus</taxon>
    </lineage>
</organism>
<dbReference type="PANTHER" id="PTHR33619">
    <property type="entry name" value="POLYSACCHARIDE EXPORT PROTEIN GFCE-RELATED"/>
    <property type="match status" value="1"/>
</dbReference>
<sequence>MTPSRSVLPLLRGSALVFALCGLGAGVSAQSTAQQGAYSTSSSSVDDGMQQQGSASGTQGQVSDTVNGAGSSGTVRLQSNAQQRRSTNGSNSTLDERQRRLNGDESLQQDELLQPVDGLVRPDEFETYLRKLGYPGIRRFGQELMSGRGGFDAPETSGLVPADYVIGPNDELQVTIWGSADADLRLQVDRSGRITIPRIGAIPVAGVKFGDVGEVISRRVGQVFRNYQVSVALGQVRSVRVYVTGHVKRPGVYNVSALSSVVSALMRSGGPSAAGSLRQVDLRRGKELVTRYDLYELLVKGDRSADRVVQNGDVIHVGPVGAQVALVGSVNRPAIFELKPGEKVEDLLTMAGGFTAVADRTRLAIERLDDRAKTRVTQLEMPAAAGQAPASGDVLRAFSAVDATQPVARQNKRIRIEGEVAKPGEYVLPPNVTVRQALGLAGGLTPNAYLYGTEFTRESVRQQQQLSYDRALRDMETEFARASATQRAISADEAATFEQRNTATGRLIEKLRQVRPTGRVVLQMTPGSDQLPDLPLEDGDRLLVPARPTTVNVFGSVFSSGAFLQEPGRSFSDYLNQAGGPTRGADAGAVFVLRPNGSVLSQLQRSSFFGLVGDIGGTKAEPGDTIFVPERMNKTTWVQDLKEWTQILYQFGLGAAALKTLQD</sequence>
<feature type="domain" description="Polysaccharide export protein N-terminal" evidence="4">
    <location>
        <begin position="161"/>
        <end position="233"/>
    </location>
</feature>
<dbReference type="Proteomes" id="UP000323522">
    <property type="component" value="Chromosome"/>
</dbReference>
<evidence type="ECO:0000256" key="3">
    <source>
        <dbReference type="SAM" id="SignalP"/>
    </source>
</evidence>
<protein>
    <submittedName>
        <fullName evidence="6">Sugar ABC transporter substrate-binding protein</fullName>
    </submittedName>
</protein>
<dbReference type="PANTHER" id="PTHR33619:SF3">
    <property type="entry name" value="POLYSACCHARIDE EXPORT PROTEIN GFCE-RELATED"/>
    <property type="match status" value="1"/>
</dbReference>
<evidence type="ECO:0000259" key="4">
    <source>
        <dbReference type="Pfam" id="PF02563"/>
    </source>
</evidence>
<feature type="signal peptide" evidence="3">
    <location>
        <begin position="1"/>
        <end position="29"/>
    </location>
</feature>
<gene>
    <name evidence="6" type="ORF">EWH46_14190</name>
</gene>
<feature type="region of interest" description="Disordered" evidence="2">
    <location>
        <begin position="38"/>
        <end position="115"/>
    </location>
</feature>
<evidence type="ECO:0000256" key="1">
    <source>
        <dbReference type="ARBA" id="ARBA00022729"/>
    </source>
</evidence>
<evidence type="ECO:0000313" key="7">
    <source>
        <dbReference type="Proteomes" id="UP000323522"/>
    </source>
</evidence>